<accession>A0A6V7VCM5</accession>
<feature type="coiled-coil region" evidence="1">
    <location>
        <begin position="61"/>
        <end position="130"/>
    </location>
</feature>
<dbReference type="InterPro" id="IPR043136">
    <property type="entry name" value="B30.2/SPRY_sf"/>
</dbReference>
<comment type="caution">
    <text evidence="2">The sequence shown here is derived from an EMBL/GenBank/DDBJ whole genome shotgun (WGS) entry which is preliminary data.</text>
</comment>
<keyword evidence="1" id="KW-0175">Coiled coil</keyword>
<dbReference type="Gene3D" id="2.60.120.920">
    <property type="match status" value="1"/>
</dbReference>
<evidence type="ECO:0000313" key="2">
    <source>
        <dbReference type="EMBL" id="CAD2172735.1"/>
    </source>
</evidence>
<gene>
    <name evidence="2" type="ORF">MENT_LOCUS24302</name>
</gene>
<dbReference type="EMBL" id="CAJEWN010000205">
    <property type="protein sequence ID" value="CAD2172735.1"/>
    <property type="molecule type" value="Genomic_DNA"/>
</dbReference>
<name>A0A6V7VCM5_MELEN</name>
<dbReference type="Proteomes" id="UP000580250">
    <property type="component" value="Unassembled WGS sequence"/>
</dbReference>
<proteinExistence type="predicted"/>
<organism evidence="2 3">
    <name type="scientific">Meloidogyne enterolobii</name>
    <name type="common">Root-knot nematode worm</name>
    <name type="synonym">Meloidogyne mayaguensis</name>
    <dbReference type="NCBI Taxonomy" id="390850"/>
    <lineage>
        <taxon>Eukaryota</taxon>
        <taxon>Metazoa</taxon>
        <taxon>Ecdysozoa</taxon>
        <taxon>Nematoda</taxon>
        <taxon>Chromadorea</taxon>
        <taxon>Rhabditida</taxon>
        <taxon>Tylenchina</taxon>
        <taxon>Tylenchomorpha</taxon>
        <taxon>Tylenchoidea</taxon>
        <taxon>Meloidogynidae</taxon>
        <taxon>Meloidogyninae</taxon>
        <taxon>Meloidogyne</taxon>
    </lineage>
</organism>
<evidence type="ECO:0000256" key="1">
    <source>
        <dbReference type="SAM" id="Coils"/>
    </source>
</evidence>
<sequence>MKTPIQLEEWSLSTNNSDNIKNKIGDKTLIIERNFTGKRSNLETSSSIVGLSTTCSSCCLSQNLIENLKQRMEKLEEIQKLNSEHESQIKNLEKNFQILKTENDQKDEKINVLEEEIKKANELIDKKFGDLTIKLSNAVFKYVNFVKTKNKWSEIDSEFKCCENNCINTNKPIGNCIRGFGFVNLINDKNIKYIKCLKGNRGSDNYAIVYAESLFKKPENCPDYSLYYFEIKCESEGELKSGKMIIGLKNCRTNNRIRCLANCAKISNDKNESFQLSTFYWNDNDIFGCGLVYPPTNTTNEFPYAFFTQNGEQIGKGILLKSNFDSYRPYVDLLCCSVEANFGSELETKPFKYDISKHIIPKEFY</sequence>
<dbReference type="AlphaFoldDB" id="A0A6V7VCM5"/>
<evidence type="ECO:0000313" key="3">
    <source>
        <dbReference type="Proteomes" id="UP000580250"/>
    </source>
</evidence>
<reference evidence="2 3" key="1">
    <citation type="submission" date="2020-08" db="EMBL/GenBank/DDBJ databases">
        <authorList>
            <person name="Koutsovoulos G."/>
            <person name="Danchin GJ E."/>
        </authorList>
    </citation>
    <scope>NUCLEOTIDE SEQUENCE [LARGE SCALE GENOMIC DNA]</scope>
</reference>
<protein>
    <submittedName>
        <fullName evidence="2">Uncharacterized protein</fullName>
    </submittedName>
</protein>